<name>A0A919PY51_9ACTN</name>
<gene>
    <name evidence="1" type="ORF">Dsi01nite_102700</name>
</gene>
<keyword evidence="2" id="KW-1185">Reference proteome</keyword>
<protein>
    <submittedName>
        <fullName evidence="1">Uncharacterized protein</fullName>
    </submittedName>
</protein>
<dbReference type="EMBL" id="BONQ01000172">
    <property type="protein sequence ID" value="GIG52229.1"/>
    <property type="molecule type" value="Genomic_DNA"/>
</dbReference>
<sequence>MSAEAGFPELDYPYLAIGFRADYAVVHLFASAEHVLLLGSDGTACSDEPIEVPILDETGTFTADFVIDTDHAFQLMHAIILNGSADHLGTWHEL</sequence>
<proteinExistence type="predicted"/>
<dbReference type="AlphaFoldDB" id="A0A919PY51"/>
<comment type="caution">
    <text evidence="1">The sequence shown here is derived from an EMBL/GenBank/DDBJ whole genome shotgun (WGS) entry which is preliminary data.</text>
</comment>
<dbReference type="Proteomes" id="UP000660611">
    <property type="component" value="Unassembled WGS sequence"/>
</dbReference>
<organism evidence="1 2">
    <name type="scientific">Dactylosporangium siamense</name>
    <dbReference type="NCBI Taxonomy" id="685454"/>
    <lineage>
        <taxon>Bacteria</taxon>
        <taxon>Bacillati</taxon>
        <taxon>Actinomycetota</taxon>
        <taxon>Actinomycetes</taxon>
        <taxon>Micromonosporales</taxon>
        <taxon>Micromonosporaceae</taxon>
        <taxon>Dactylosporangium</taxon>
    </lineage>
</organism>
<accession>A0A919PY51</accession>
<reference evidence="1" key="1">
    <citation type="submission" date="2021-01" db="EMBL/GenBank/DDBJ databases">
        <title>Whole genome shotgun sequence of Dactylosporangium siamense NBRC 106093.</title>
        <authorList>
            <person name="Komaki H."/>
            <person name="Tamura T."/>
        </authorList>
    </citation>
    <scope>NUCLEOTIDE SEQUENCE</scope>
    <source>
        <strain evidence="1">NBRC 106093</strain>
    </source>
</reference>
<evidence type="ECO:0000313" key="2">
    <source>
        <dbReference type="Proteomes" id="UP000660611"/>
    </source>
</evidence>
<evidence type="ECO:0000313" key="1">
    <source>
        <dbReference type="EMBL" id="GIG52229.1"/>
    </source>
</evidence>